<evidence type="ECO:0000256" key="1">
    <source>
        <dbReference type="ARBA" id="ARBA00004651"/>
    </source>
</evidence>
<proteinExistence type="predicted"/>
<keyword evidence="8" id="KW-1185">Reference proteome</keyword>
<feature type="transmembrane region" description="Helical" evidence="5">
    <location>
        <begin position="104"/>
        <end position="126"/>
    </location>
</feature>
<evidence type="ECO:0000256" key="2">
    <source>
        <dbReference type="ARBA" id="ARBA00022692"/>
    </source>
</evidence>
<accession>A0A853DEP9</accession>
<dbReference type="GO" id="GO:0005886">
    <property type="term" value="C:plasma membrane"/>
    <property type="evidence" value="ECO:0007669"/>
    <property type="project" value="UniProtKB-SubCell"/>
</dbReference>
<comment type="subcellular location">
    <subcellularLocation>
        <location evidence="1">Cell membrane</location>
        <topology evidence="1">Multi-pass membrane protein</topology>
    </subcellularLocation>
</comment>
<dbReference type="PROSITE" id="PS50850">
    <property type="entry name" value="MFS"/>
    <property type="match status" value="1"/>
</dbReference>
<comment type="caution">
    <text evidence="7">The sequence shown here is derived from an EMBL/GenBank/DDBJ whole genome shotgun (WGS) entry which is preliminary data.</text>
</comment>
<dbReference type="GO" id="GO:0022857">
    <property type="term" value="F:transmembrane transporter activity"/>
    <property type="evidence" value="ECO:0007669"/>
    <property type="project" value="InterPro"/>
</dbReference>
<feature type="transmembrane region" description="Helical" evidence="5">
    <location>
        <begin position="215"/>
        <end position="235"/>
    </location>
</feature>
<dbReference type="AlphaFoldDB" id="A0A853DEP9"/>
<organism evidence="7 8">
    <name type="scientific">Allobranchiibius huperziae</name>
    <dbReference type="NCBI Taxonomy" id="1874116"/>
    <lineage>
        <taxon>Bacteria</taxon>
        <taxon>Bacillati</taxon>
        <taxon>Actinomycetota</taxon>
        <taxon>Actinomycetes</taxon>
        <taxon>Micrococcales</taxon>
        <taxon>Dermacoccaceae</taxon>
        <taxon>Allobranchiibius</taxon>
    </lineage>
</organism>
<keyword evidence="3 5" id="KW-1133">Transmembrane helix</keyword>
<evidence type="ECO:0000259" key="6">
    <source>
        <dbReference type="PROSITE" id="PS50850"/>
    </source>
</evidence>
<feature type="transmembrane region" description="Helical" evidence="5">
    <location>
        <begin position="255"/>
        <end position="275"/>
    </location>
</feature>
<feature type="transmembrane region" description="Helical" evidence="5">
    <location>
        <begin position="159"/>
        <end position="178"/>
    </location>
</feature>
<keyword evidence="4 5" id="KW-0472">Membrane</keyword>
<reference evidence="7 8" key="1">
    <citation type="submission" date="2020-07" db="EMBL/GenBank/DDBJ databases">
        <title>Sequencing the genomes of 1000 actinobacteria strains.</title>
        <authorList>
            <person name="Klenk H.-P."/>
        </authorList>
    </citation>
    <scope>NUCLEOTIDE SEQUENCE [LARGE SCALE GENOMIC DNA]</scope>
    <source>
        <strain evidence="7 8">DSM 29531</strain>
    </source>
</reference>
<dbReference type="EMBL" id="JACCFW010000001">
    <property type="protein sequence ID" value="NYJ75952.1"/>
    <property type="molecule type" value="Genomic_DNA"/>
</dbReference>
<feature type="transmembrane region" description="Helical" evidence="5">
    <location>
        <begin position="287"/>
        <end position="306"/>
    </location>
</feature>
<evidence type="ECO:0000256" key="4">
    <source>
        <dbReference type="ARBA" id="ARBA00023136"/>
    </source>
</evidence>
<dbReference type="SUPFAM" id="SSF103473">
    <property type="entry name" value="MFS general substrate transporter"/>
    <property type="match status" value="1"/>
</dbReference>
<dbReference type="InterPro" id="IPR036259">
    <property type="entry name" value="MFS_trans_sf"/>
</dbReference>
<gene>
    <name evidence="7" type="ORF">HNR15_002915</name>
</gene>
<keyword evidence="2 5" id="KW-0812">Transmembrane</keyword>
<evidence type="ECO:0000256" key="5">
    <source>
        <dbReference type="SAM" id="Phobius"/>
    </source>
</evidence>
<feature type="transmembrane region" description="Helical" evidence="5">
    <location>
        <begin position="371"/>
        <end position="391"/>
    </location>
</feature>
<evidence type="ECO:0000313" key="8">
    <source>
        <dbReference type="Proteomes" id="UP000571817"/>
    </source>
</evidence>
<feature type="transmembrane region" description="Helical" evidence="5">
    <location>
        <begin position="184"/>
        <end position="203"/>
    </location>
</feature>
<evidence type="ECO:0000313" key="7">
    <source>
        <dbReference type="EMBL" id="NYJ75952.1"/>
    </source>
</evidence>
<feature type="transmembrane region" description="Helical" evidence="5">
    <location>
        <begin position="18"/>
        <end position="41"/>
    </location>
</feature>
<feature type="transmembrane region" description="Helical" evidence="5">
    <location>
        <begin position="342"/>
        <end position="365"/>
    </location>
</feature>
<dbReference type="Proteomes" id="UP000571817">
    <property type="component" value="Unassembled WGS sequence"/>
</dbReference>
<feature type="domain" description="Major facilitator superfamily (MFS) profile" evidence="6">
    <location>
        <begin position="219"/>
        <end position="410"/>
    </location>
</feature>
<dbReference type="Gene3D" id="1.20.1250.20">
    <property type="entry name" value="MFS general substrate transporter like domains"/>
    <property type="match status" value="1"/>
</dbReference>
<protein>
    <submittedName>
        <fullName evidence="7">MFS family permease</fullName>
    </submittedName>
</protein>
<dbReference type="PANTHER" id="PTHR23542:SF1">
    <property type="entry name" value="MAJOR FACILITATOR SUPERFAMILY (MFS) PROFILE DOMAIN-CONTAINING PROTEIN"/>
    <property type="match status" value="1"/>
</dbReference>
<feature type="transmembrane region" description="Helical" evidence="5">
    <location>
        <begin position="80"/>
        <end position="98"/>
    </location>
</feature>
<name>A0A853DEP9_9MICO</name>
<dbReference type="InterPro" id="IPR020846">
    <property type="entry name" value="MFS_dom"/>
</dbReference>
<feature type="transmembrane region" description="Helical" evidence="5">
    <location>
        <begin position="47"/>
        <end position="68"/>
    </location>
</feature>
<dbReference type="PANTHER" id="PTHR23542">
    <property type="match status" value="1"/>
</dbReference>
<evidence type="ECO:0000256" key="3">
    <source>
        <dbReference type="ARBA" id="ARBA00022989"/>
    </source>
</evidence>
<sequence>MSPVASYRALFAISGRRYIAIAFLARLPLAMSQLGVLLLVAGRTGSYGIGGGCAGALALANAVGAPLFGSAADRIGQRPVAFFQSVAGAIGLALVVLLTRSGTAWQVDAAICAVTGFLLPQVGPLARVRWRPIIARRGHPVSLVDTAFSYEGAADEASFVLGPAFVGIFGALAGPQFALEGAAVILAVFGSWFALHPTAALARRAISGDSPHTRLVTRSIAVLCVAQLLIGAVFGSVQTGTTVIATNAGHAPLAGLFHALLGVGSVLAGIGMAAVPASFGYAARLRVAAVALFVLSTPLLLVNSLVTLVPVLLVLGLCVAPYMITTFTLGETLTPAPRVAAAMTLLAAATGLGYACGTTVAGHLADAQGATGAFATTVSACALAAVLAVTARGALHRSSSQVDETAYAAA</sequence>
<dbReference type="RefSeq" id="WP_179483014.1">
    <property type="nucleotide sequence ID" value="NZ_JACCFW010000001.1"/>
</dbReference>